<keyword evidence="6" id="KW-0812">Transmembrane</keyword>
<dbReference type="InterPro" id="IPR013783">
    <property type="entry name" value="Ig-like_fold"/>
</dbReference>
<keyword evidence="6" id="KW-1133">Transmembrane helix</keyword>
<proteinExistence type="predicted"/>
<dbReference type="Pfam" id="PF22544">
    <property type="entry name" value="HYDIN_VesB_CFA65-like_Ig"/>
    <property type="match status" value="1"/>
</dbReference>
<keyword evidence="5" id="KW-0966">Cell projection</keyword>
<dbReference type="PANTHER" id="PTHR46127:SF1">
    <property type="entry name" value="CILIA- AND FLAGELLA-ASSOCIATED PROTEIN 65"/>
    <property type="match status" value="1"/>
</dbReference>
<evidence type="ECO:0000256" key="4">
    <source>
        <dbReference type="ARBA" id="ARBA00023069"/>
    </source>
</evidence>
<dbReference type="Gene3D" id="2.60.40.10">
    <property type="entry name" value="Immunoglobulins"/>
    <property type="match status" value="3"/>
</dbReference>
<evidence type="ECO:0008006" key="11">
    <source>
        <dbReference type="Google" id="ProtNLM"/>
    </source>
</evidence>
<keyword evidence="6" id="KW-0472">Membrane</keyword>
<name>A0A402A689_9CHLR</name>
<evidence type="ECO:0000259" key="8">
    <source>
        <dbReference type="Pfam" id="PF22544"/>
    </source>
</evidence>
<dbReference type="InterPro" id="IPR015943">
    <property type="entry name" value="WD40/YVTN_repeat-like_dom_sf"/>
</dbReference>
<evidence type="ECO:0000313" key="10">
    <source>
        <dbReference type="Proteomes" id="UP000287352"/>
    </source>
</evidence>
<evidence type="ECO:0000313" key="9">
    <source>
        <dbReference type="EMBL" id="GCE14667.1"/>
    </source>
</evidence>
<sequence>MNLQRPCTTCIPTSSSTKGFSLQKWRFGLGVFTLVACMGGMLAWSGFSLRSAQADTIAAGSDNLQTGWYANQSGLTPDQVGGGTFGKLFSANVVGQVYAQPLVSQGTLLVATEMNNIYGLDPGTGSQKWTRNLGTPFNPADVTCSDLIPRVGITATPVVDSKTNVAYFTSKSYLNGTSGPAVWYMHAVSVANGAEQKGFPVQIQGVAGNDPTIKFDPTKQLQRPGLLLMNGVVYAAFGGHCDRKPYEGWIIGVSTAGKVKTLWTNEPGQPLANNPLGPGGGIWMPSSLLSDADGDIVFSSGNGKVPDVTAGSNAAHQTLAQSIVRLHVQADGSLKATDFFAPYDADLLNKNDSDVGSGGVVELPSQYFGTKKYPHVILQVGKQGYIYLLNADNLGGRGQGPNNSDAVINRVGPFGGVWGKPSVWPGNGGYVYITTAQGGGGSGKLKVFHSSVDGDGKPTLSYVGATSDTFGFGSSIPVITSSGVSSGSALVWVIWSPDGSGVGGQLRAYDPIPVNGVLHLRYSVPVGTATKYSPPGVDANHLYVGTRDGHVLGFGSPVNTPLSGEALNLGQVVIGKKHTETLTIKASTHIILTGKMISNPDFSIKKSKVKFPITLNAGDKLSMPVTFAPTSVGLEAANVTFTTSRGEIPFSLSGTGESKKGTLTVSPSPISFGGTSVGGTPLTSTTTLTNSGATPIKLEGYDLPNAPFHVSGLPASHSTLAPLASVTVTITFSPQKIGSYTSVFRIYTTGGVATVPLSGNAGSPANLVIDATTIHVGNVPVGKTVVVSFTLQNTGGSPLEITISKSPSSDVGFSAVTDLPEGTVIAPGQTLTVKVDFSPTMKGTAKDTWSFNSNDNTGEKVVTFVGNGVAA</sequence>
<dbReference type="Gene3D" id="2.130.10.10">
    <property type="entry name" value="YVTN repeat-like/Quinoprotein amine dehydrogenase"/>
    <property type="match status" value="1"/>
</dbReference>
<evidence type="ECO:0000256" key="1">
    <source>
        <dbReference type="ARBA" id="ARBA00004138"/>
    </source>
</evidence>
<gene>
    <name evidence="9" type="ORF">KTT_45260</name>
</gene>
<evidence type="ECO:0000259" key="7">
    <source>
        <dbReference type="Pfam" id="PF15780"/>
    </source>
</evidence>
<dbReference type="RefSeq" id="WP_126582216.1">
    <property type="nucleotide sequence ID" value="NZ_BIFR01000002.1"/>
</dbReference>
<dbReference type="EMBL" id="BIFR01000002">
    <property type="protein sequence ID" value="GCE14667.1"/>
    <property type="molecule type" value="Genomic_DNA"/>
</dbReference>
<evidence type="ECO:0000256" key="3">
    <source>
        <dbReference type="ARBA" id="ARBA00022490"/>
    </source>
</evidence>
<reference evidence="10" key="1">
    <citation type="submission" date="2018-12" db="EMBL/GenBank/DDBJ databases">
        <title>Tengunoibacter tsumagoiensis gen. nov., sp. nov., Dictyobacter kobayashii sp. nov., D. alpinus sp. nov., and D. joshuensis sp. nov. and description of Dictyobacteraceae fam. nov. within the order Ktedonobacterales isolated from Tengu-no-mugimeshi.</title>
        <authorList>
            <person name="Wang C.M."/>
            <person name="Zheng Y."/>
            <person name="Sakai Y."/>
            <person name="Toyoda A."/>
            <person name="Minakuchi Y."/>
            <person name="Abe K."/>
            <person name="Yokota A."/>
            <person name="Yabe S."/>
        </authorList>
    </citation>
    <scope>NUCLEOTIDE SEQUENCE [LARGE SCALE GENOMIC DNA]</scope>
    <source>
        <strain evidence="10">Uno3</strain>
    </source>
</reference>
<dbReference type="Pfam" id="PF15780">
    <property type="entry name" value="ASH"/>
    <property type="match status" value="1"/>
</dbReference>
<feature type="domain" description="HYDIN/VesB/CFA65-like Ig-like" evidence="8">
    <location>
        <begin position="767"/>
        <end position="862"/>
    </location>
</feature>
<dbReference type="InterPro" id="IPR031549">
    <property type="entry name" value="ASH"/>
</dbReference>
<keyword evidence="3" id="KW-0963">Cytoplasm</keyword>
<keyword evidence="4" id="KW-0969">Cilium</keyword>
<feature type="transmembrane region" description="Helical" evidence="6">
    <location>
        <begin position="27"/>
        <end position="47"/>
    </location>
</feature>
<dbReference type="InterPro" id="IPR052614">
    <property type="entry name" value="CFAP65"/>
</dbReference>
<dbReference type="NCBIfam" id="NF012200">
    <property type="entry name" value="choice_anch_D"/>
    <property type="match status" value="3"/>
</dbReference>
<feature type="domain" description="Abnormal spindle-like microcephaly-associated protein ASH" evidence="7">
    <location>
        <begin position="665"/>
        <end position="748"/>
    </location>
</feature>
<keyword evidence="10" id="KW-1185">Reference proteome</keyword>
<organism evidence="9 10">
    <name type="scientific">Tengunoibacter tsumagoiensis</name>
    <dbReference type="NCBI Taxonomy" id="2014871"/>
    <lineage>
        <taxon>Bacteria</taxon>
        <taxon>Bacillati</taxon>
        <taxon>Chloroflexota</taxon>
        <taxon>Ktedonobacteria</taxon>
        <taxon>Ktedonobacterales</taxon>
        <taxon>Dictyobacteraceae</taxon>
        <taxon>Tengunoibacter</taxon>
    </lineage>
</organism>
<dbReference type="Proteomes" id="UP000287352">
    <property type="component" value="Unassembled WGS sequence"/>
</dbReference>
<dbReference type="InterPro" id="IPR011047">
    <property type="entry name" value="Quinoprotein_ADH-like_sf"/>
</dbReference>
<dbReference type="OrthoDB" id="581621at2"/>
<dbReference type="SUPFAM" id="SSF50998">
    <property type="entry name" value="Quinoprotein alcohol dehydrogenase-like"/>
    <property type="match status" value="1"/>
</dbReference>
<accession>A0A402A689</accession>
<protein>
    <recommendedName>
        <fullName evidence="11">Abnormal spindle-like microcephaly-associated protein ASH domain-containing protein</fullName>
    </recommendedName>
</protein>
<comment type="subcellular location">
    <subcellularLocation>
        <location evidence="1">Cell projection</location>
        <location evidence="1">Cilium</location>
    </subcellularLocation>
    <subcellularLocation>
        <location evidence="2">Cytoplasm</location>
    </subcellularLocation>
</comment>
<comment type="caution">
    <text evidence="9">The sequence shown here is derived from an EMBL/GenBank/DDBJ whole genome shotgun (WGS) entry which is preliminary data.</text>
</comment>
<dbReference type="GO" id="GO:0005737">
    <property type="term" value="C:cytoplasm"/>
    <property type="evidence" value="ECO:0007669"/>
    <property type="project" value="UniProtKB-SubCell"/>
</dbReference>
<dbReference type="PANTHER" id="PTHR46127">
    <property type="entry name" value="CILIA- AND FLAGELLA-ASSOCIATED PROTEIN 65"/>
    <property type="match status" value="1"/>
</dbReference>
<evidence type="ECO:0000256" key="6">
    <source>
        <dbReference type="SAM" id="Phobius"/>
    </source>
</evidence>
<evidence type="ECO:0000256" key="5">
    <source>
        <dbReference type="ARBA" id="ARBA00023273"/>
    </source>
</evidence>
<evidence type="ECO:0000256" key="2">
    <source>
        <dbReference type="ARBA" id="ARBA00004496"/>
    </source>
</evidence>
<dbReference type="AlphaFoldDB" id="A0A402A689"/>
<dbReference type="InterPro" id="IPR053879">
    <property type="entry name" value="HYDIN_VesB_CFA65-like_Ig"/>
</dbReference>